<evidence type="ECO:0000259" key="3">
    <source>
        <dbReference type="Pfam" id="PF01562"/>
    </source>
</evidence>
<gene>
    <name evidence="4" type="ORF">QE152_g29944</name>
</gene>
<evidence type="ECO:0000256" key="1">
    <source>
        <dbReference type="ARBA" id="ARBA00023157"/>
    </source>
</evidence>
<dbReference type="InterPro" id="IPR002870">
    <property type="entry name" value="Peptidase_M12B_N"/>
</dbReference>
<organism evidence="4 5">
    <name type="scientific">Popillia japonica</name>
    <name type="common">Japanese beetle</name>
    <dbReference type="NCBI Taxonomy" id="7064"/>
    <lineage>
        <taxon>Eukaryota</taxon>
        <taxon>Metazoa</taxon>
        <taxon>Ecdysozoa</taxon>
        <taxon>Arthropoda</taxon>
        <taxon>Hexapoda</taxon>
        <taxon>Insecta</taxon>
        <taxon>Pterygota</taxon>
        <taxon>Neoptera</taxon>
        <taxon>Endopterygota</taxon>
        <taxon>Coleoptera</taxon>
        <taxon>Polyphaga</taxon>
        <taxon>Scarabaeiformia</taxon>
        <taxon>Scarabaeidae</taxon>
        <taxon>Rutelinae</taxon>
        <taxon>Popillia</taxon>
    </lineage>
</organism>
<evidence type="ECO:0000313" key="5">
    <source>
        <dbReference type="Proteomes" id="UP001458880"/>
    </source>
</evidence>
<evidence type="ECO:0000313" key="4">
    <source>
        <dbReference type="EMBL" id="KAK9702457.1"/>
    </source>
</evidence>
<protein>
    <submittedName>
        <fullName evidence="4">Reprolysin family propeptide</fullName>
    </submittedName>
</protein>
<comment type="caution">
    <text evidence="4">The sequence shown here is derived from an EMBL/GenBank/DDBJ whole genome shotgun (WGS) entry which is preliminary data.</text>
</comment>
<dbReference type="Proteomes" id="UP001458880">
    <property type="component" value="Unassembled WGS sequence"/>
</dbReference>
<dbReference type="AlphaFoldDB" id="A0AAW1JGH5"/>
<accession>A0AAW1JGH5</accession>
<dbReference type="Pfam" id="PF01562">
    <property type="entry name" value="Pep_M12B_propep"/>
    <property type="match status" value="1"/>
</dbReference>
<reference evidence="4 5" key="1">
    <citation type="journal article" date="2024" name="BMC Genomics">
        <title>De novo assembly and annotation of Popillia japonica's genome with initial clues to its potential as an invasive pest.</title>
        <authorList>
            <person name="Cucini C."/>
            <person name="Boschi S."/>
            <person name="Funari R."/>
            <person name="Cardaioli E."/>
            <person name="Iannotti N."/>
            <person name="Marturano G."/>
            <person name="Paoli F."/>
            <person name="Bruttini M."/>
            <person name="Carapelli A."/>
            <person name="Frati F."/>
            <person name="Nardi F."/>
        </authorList>
    </citation>
    <scope>NUCLEOTIDE SEQUENCE [LARGE SCALE GENOMIC DNA]</scope>
    <source>
        <strain evidence="4">DMR45628</strain>
    </source>
</reference>
<dbReference type="EMBL" id="JASPKY010000392">
    <property type="protein sequence ID" value="KAK9702457.1"/>
    <property type="molecule type" value="Genomic_DNA"/>
</dbReference>
<feature type="signal peptide" evidence="2">
    <location>
        <begin position="1"/>
        <end position="20"/>
    </location>
</feature>
<feature type="chain" id="PRO_5043833610" evidence="2">
    <location>
        <begin position="21"/>
        <end position="221"/>
    </location>
</feature>
<keyword evidence="2" id="KW-0732">Signal</keyword>
<proteinExistence type="predicted"/>
<keyword evidence="5" id="KW-1185">Reference proteome</keyword>
<feature type="domain" description="Peptidase M12B propeptide" evidence="3">
    <location>
        <begin position="22"/>
        <end position="103"/>
    </location>
</feature>
<sequence length="221" mass="25553">MFVLFIWFQVLFCTIPYGISETVQAVQVDHEIVYLPLNFPVQQVEDEESGKKLEEISLQFSAFGRPISLKLKENNLISPEFKTYLVNGENTTVFSYRKMNCHFIHADASVVAAISNCHPKFISGFIFLENSTLEINPLTYKQQLQEEFENSVHNNVPHIIKRASHSRPPIFNRNPFFINDKLLGRQPFPKRKTTNNPNLSLEVALFFDEAAYKIFFAVYVI</sequence>
<name>A0AAW1JGH5_POPJA</name>
<keyword evidence="1" id="KW-1015">Disulfide bond</keyword>
<evidence type="ECO:0000256" key="2">
    <source>
        <dbReference type="SAM" id="SignalP"/>
    </source>
</evidence>